<keyword evidence="9" id="KW-1185">Reference proteome</keyword>
<keyword evidence="5" id="KW-0472">Membrane</keyword>
<comment type="cofactor">
    <cofactor evidence="6">
        <name>heme</name>
        <dbReference type="ChEBI" id="CHEBI:30413"/>
    </cofactor>
</comment>
<name>A0A0E0H4Y4_ORYNI</name>
<dbReference type="HOGENOM" id="CLU_001570_10_1_1"/>
<keyword evidence="6 7" id="KW-0408">Iron</keyword>
<dbReference type="GO" id="GO:0016709">
    <property type="term" value="F:oxidoreductase activity, acting on paired donors, with incorporation or reduction of molecular oxygen, NAD(P)H as one donor, and incorporation of one atom of oxygen"/>
    <property type="evidence" value="ECO:0007669"/>
    <property type="project" value="TreeGrafter"/>
</dbReference>
<accession>A0A0E0H4Y4</accession>
<evidence type="ECO:0000256" key="5">
    <source>
        <dbReference type="ARBA" id="ARBA00023136"/>
    </source>
</evidence>
<comment type="subcellular location">
    <subcellularLocation>
        <location evidence="1">Membrane</location>
        <topology evidence="1">Single-pass membrane protein</topology>
    </subcellularLocation>
</comment>
<evidence type="ECO:0000256" key="1">
    <source>
        <dbReference type="ARBA" id="ARBA00004167"/>
    </source>
</evidence>
<evidence type="ECO:0000256" key="2">
    <source>
        <dbReference type="ARBA" id="ARBA00022692"/>
    </source>
</evidence>
<feature type="binding site" description="axial binding residue" evidence="6">
    <location>
        <position position="409"/>
    </location>
    <ligand>
        <name>heme</name>
        <dbReference type="ChEBI" id="CHEBI:30413"/>
    </ligand>
    <ligandPart>
        <name>Fe</name>
        <dbReference type="ChEBI" id="CHEBI:18248"/>
    </ligandPart>
</feature>
<dbReference type="Gramene" id="ONIVA04G21710.1">
    <property type="protein sequence ID" value="ONIVA04G21710.1"/>
    <property type="gene ID" value="ONIVA04G21710"/>
</dbReference>
<dbReference type="AlphaFoldDB" id="A0A0E0H4Y4"/>
<evidence type="ECO:0000256" key="3">
    <source>
        <dbReference type="ARBA" id="ARBA00022723"/>
    </source>
</evidence>
<comment type="similarity">
    <text evidence="7">Belongs to the cytochrome P450 family.</text>
</comment>
<evidence type="ECO:0000313" key="9">
    <source>
        <dbReference type="Proteomes" id="UP000006591"/>
    </source>
</evidence>
<dbReference type="InterPro" id="IPR051103">
    <property type="entry name" value="Plant_metabolite_P450s"/>
</dbReference>
<dbReference type="InterPro" id="IPR001128">
    <property type="entry name" value="Cyt_P450"/>
</dbReference>
<sequence length="472" mass="51720">MEMGSLLPHAASLFAVSMASLMIAAVLSIVRRPWPWNTAAISREAVLRLLGVRLGDVPTTVVRDGAVAVDALVRRADAFSDRPAGGGATSIVSGGRAHNINTVPHGPLWVALRRNLTSEAFHPDVSASAARSAGGGAGVVVPVHDCLYAALFALNVATCFGDGVDGELVGAMRAAQQEFLRFLPRARVFSTFQKAARLVYPDRWKQLLRHRRRQEEMYLPLIRAIKEQRRTRGTPSPPPPTTYVDTLLYLEVPADDGRRRRKLSDGEMVGLVSEYLGAATGTVVAQLEWALANLVRRPDIQTRLCGEVEAAAGGEPCAYLRAVVMECLRRHPPVSSVQRHMVRDVMLGGAHVAGVSQLHYQIWTSLEEFSPERFMEGGEGEGVRLAIGSKQKATTKVKMMPFGAGRRTCPGMGYAILHLEYFLANLVTAFEWRRVPWEEEVDLTADYGFITTMQHPLRALVVPLSNDRLTVV</sequence>
<dbReference type="Proteomes" id="UP000006591">
    <property type="component" value="Chromosome 4"/>
</dbReference>
<keyword evidence="3 6" id="KW-0479">Metal-binding</keyword>
<evidence type="ECO:0000256" key="6">
    <source>
        <dbReference type="PIRSR" id="PIRSR602401-1"/>
    </source>
</evidence>
<dbReference type="eggNOG" id="KOG0156">
    <property type="taxonomic scope" value="Eukaryota"/>
</dbReference>
<dbReference type="GO" id="GO:0005506">
    <property type="term" value="F:iron ion binding"/>
    <property type="evidence" value="ECO:0007669"/>
    <property type="project" value="InterPro"/>
</dbReference>
<organism evidence="8">
    <name type="scientific">Oryza nivara</name>
    <name type="common">Indian wild rice</name>
    <name type="synonym">Oryza sativa f. spontanea</name>
    <dbReference type="NCBI Taxonomy" id="4536"/>
    <lineage>
        <taxon>Eukaryota</taxon>
        <taxon>Viridiplantae</taxon>
        <taxon>Streptophyta</taxon>
        <taxon>Embryophyta</taxon>
        <taxon>Tracheophyta</taxon>
        <taxon>Spermatophyta</taxon>
        <taxon>Magnoliopsida</taxon>
        <taxon>Liliopsida</taxon>
        <taxon>Poales</taxon>
        <taxon>Poaceae</taxon>
        <taxon>BOP clade</taxon>
        <taxon>Oryzoideae</taxon>
        <taxon>Oryzeae</taxon>
        <taxon>Oryzinae</taxon>
        <taxon>Oryza</taxon>
    </lineage>
</organism>
<evidence type="ECO:0008006" key="10">
    <source>
        <dbReference type="Google" id="ProtNLM"/>
    </source>
</evidence>
<reference evidence="8" key="1">
    <citation type="submission" date="2015-04" db="UniProtKB">
        <authorList>
            <consortium name="EnsemblPlants"/>
        </authorList>
    </citation>
    <scope>IDENTIFICATION</scope>
    <source>
        <strain evidence="8">SL10</strain>
    </source>
</reference>
<dbReference type="PANTHER" id="PTHR24298:SF366">
    <property type="entry name" value="OS06G0328900 PROTEIN"/>
    <property type="match status" value="1"/>
</dbReference>
<dbReference type="InterPro" id="IPR002401">
    <property type="entry name" value="Cyt_P450_E_grp-I"/>
</dbReference>
<dbReference type="EnsemblPlants" id="ONIVA04G21710.1">
    <property type="protein sequence ID" value="ONIVA04G21710.1"/>
    <property type="gene ID" value="ONIVA04G21710"/>
</dbReference>
<dbReference type="PRINTS" id="PR00385">
    <property type="entry name" value="P450"/>
</dbReference>
<proteinExistence type="inferred from homology"/>
<evidence type="ECO:0000313" key="8">
    <source>
        <dbReference type="EnsemblPlants" id="ONIVA04G21710.1"/>
    </source>
</evidence>
<dbReference type="SUPFAM" id="SSF48264">
    <property type="entry name" value="Cytochrome P450"/>
    <property type="match status" value="1"/>
</dbReference>
<dbReference type="Gene3D" id="1.10.630.10">
    <property type="entry name" value="Cytochrome P450"/>
    <property type="match status" value="1"/>
</dbReference>
<evidence type="ECO:0000256" key="7">
    <source>
        <dbReference type="RuleBase" id="RU000461"/>
    </source>
</evidence>
<keyword evidence="7" id="KW-0560">Oxidoreductase</keyword>
<dbReference type="GO" id="GO:0016020">
    <property type="term" value="C:membrane"/>
    <property type="evidence" value="ECO:0007669"/>
    <property type="project" value="UniProtKB-SubCell"/>
</dbReference>
<keyword evidence="7" id="KW-0503">Monooxygenase</keyword>
<dbReference type="GO" id="GO:0020037">
    <property type="term" value="F:heme binding"/>
    <property type="evidence" value="ECO:0007669"/>
    <property type="project" value="InterPro"/>
</dbReference>
<protein>
    <recommendedName>
        <fullName evidence="10">Cytochrome P450</fullName>
    </recommendedName>
</protein>
<keyword evidence="4" id="KW-1133">Transmembrane helix</keyword>
<dbReference type="InterPro" id="IPR017972">
    <property type="entry name" value="Cyt_P450_CS"/>
</dbReference>
<keyword evidence="6 7" id="KW-0349">Heme</keyword>
<evidence type="ECO:0000256" key="4">
    <source>
        <dbReference type="ARBA" id="ARBA00022989"/>
    </source>
</evidence>
<dbReference type="PANTHER" id="PTHR24298">
    <property type="entry name" value="FLAVONOID 3'-MONOOXYGENASE-RELATED"/>
    <property type="match status" value="1"/>
</dbReference>
<dbReference type="OMA" id="IQTRLCG"/>
<dbReference type="STRING" id="4536.A0A0E0H4Y4"/>
<reference evidence="8" key="2">
    <citation type="submission" date="2018-04" db="EMBL/GenBank/DDBJ databases">
        <title>OnivRS2 (Oryza nivara Reference Sequence Version 2).</title>
        <authorList>
            <person name="Zhang J."/>
            <person name="Kudrna D."/>
            <person name="Lee S."/>
            <person name="Talag J."/>
            <person name="Rajasekar S."/>
            <person name="Welchert J."/>
            <person name="Hsing Y.-I."/>
            <person name="Wing R.A."/>
        </authorList>
    </citation>
    <scope>NUCLEOTIDE SEQUENCE [LARGE SCALE GENOMIC DNA]</scope>
    <source>
        <strain evidence="8">SL10</strain>
    </source>
</reference>
<keyword evidence="2" id="KW-0812">Transmembrane</keyword>
<dbReference type="InterPro" id="IPR036396">
    <property type="entry name" value="Cyt_P450_sf"/>
</dbReference>
<dbReference type="PRINTS" id="PR00463">
    <property type="entry name" value="EP450I"/>
</dbReference>
<dbReference type="Pfam" id="PF00067">
    <property type="entry name" value="p450"/>
    <property type="match status" value="1"/>
</dbReference>
<dbReference type="PROSITE" id="PS00086">
    <property type="entry name" value="CYTOCHROME_P450"/>
    <property type="match status" value="1"/>
</dbReference>